<dbReference type="Gene3D" id="1.10.1440.10">
    <property type="entry name" value="Apolipoprotein C-II"/>
    <property type="match status" value="1"/>
</dbReference>
<gene>
    <name evidence="2" type="ORF">PODLI_1B027519</name>
</gene>
<sequence length="168" mass="18262">MANICWKLSSINVAAQTCLLALWTCQGMCHLARRIVGEGGAVGARAPSHINARWLILGQGRVTRTTTAAEILGLPKSKKEGTQQFKLRGGGCENGSETCGRVDPVSAFLLRSLQLSLGETRSRGSGTKIQNLEVTKPIINMYENSVSRIKTYTDILSDQVYHLLQSES</sequence>
<evidence type="ECO:0000313" key="3">
    <source>
        <dbReference type="Proteomes" id="UP001178461"/>
    </source>
</evidence>
<dbReference type="InterPro" id="IPR023121">
    <property type="entry name" value="ApoC-II_dom_sf"/>
</dbReference>
<dbReference type="Proteomes" id="UP001178461">
    <property type="component" value="Chromosome 8"/>
</dbReference>
<evidence type="ECO:0000313" key="2">
    <source>
        <dbReference type="EMBL" id="CAI5780958.1"/>
    </source>
</evidence>
<feature type="signal peptide" evidence="1">
    <location>
        <begin position="1"/>
        <end position="27"/>
    </location>
</feature>
<keyword evidence="3" id="KW-1185">Reference proteome</keyword>
<keyword evidence="1" id="KW-0732">Signal</keyword>
<dbReference type="EMBL" id="OX395133">
    <property type="protein sequence ID" value="CAI5780958.1"/>
    <property type="molecule type" value="Genomic_DNA"/>
</dbReference>
<accession>A0AA35KP31</accession>
<dbReference type="AlphaFoldDB" id="A0AA35KP31"/>
<name>A0AA35KP31_9SAUR</name>
<organism evidence="2 3">
    <name type="scientific">Podarcis lilfordi</name>
    <name type="common">Lilford's wall lizard</name>
    <dbReference type="NCBI Taxonomy" id="74358"/>
    <lineage>
        <taxon>Eukaryota</taxon>
        <taxon>Metazoa</taxon>
        <taxon>Chordata</taxon>
        <taxon>Craniata</taxon>
        <taxon>Vertebrata</taxon>
        <taxon>Euteleostomi</taxon>
        <taxon>Lepidosauria</taxon>
        <taxon>Squamata</taxon>
        <taxon>Bifurcata</taxon>
        <taxon>Unidentata</taxon>
        <taxon>Episquamata</taxon>
        <taxon>Laterata</taxon>
        <taxon>Lacertibaenia</taxon>
        <taxon>Lacertidae</taxon>
        <taxon>Podarcis</taxon>
    </lineage>
</organism>
<protein>
    <submittedName>
        <fullName evidence="2">Apolipoprotein C-II-like</fullName>
    </submittedName>
</protein>
<feature type="chain" id="PRO_5041365087" evidence="1">
    <location>
        <begin position="28"/>
        <end position="168"/>
    </location>
</feature>
<reference evidence="2" key="1">
    <citation type="submission" date="2022-12" db="EMBL/GenBank/DDBJ databases">
        <authorList>
            <person name="Alioto T."/>
            <person name="Alioto T."/>
            <person name="Gomez Garrido J."/>
        </authorList>
    </citation>
    <scope>NUCLEOTIDE SEQUENCE</scope>
</reference>
<evidence type="ECO:0000256" key="1">
    <source>
        <dbReference type="SAM" id="SignalP"/>
    </source>
</evidence>
<proteinExistence type="predicted"/>